<dbReference type="OrthoDB" id="5244108at2"/>
<feature type="domain" description="DSBA-like thioredoxin" evidence="3">
    <location>
        <begin position="3"/>
        <end position="188"/>
    </location>
</feature>
<dbReference type="InterPro" id="IPR014440">
    <property type="entry name" value="HCCAis_GSTk"/>
</dbReference>
<dbReference type="EMBL" id="CYPS01000043">
    <property type="protein sequence ID" value="CUH43900.1"/>
    <property type="molecule type" value="Genomic_DNA"/>
</dbReference>
<evidence type="ECO:0000313" key="5">
    <source>
        <dbReference type="EMBL" id="CUH48063.1"/>
    </source>
</evidence>
<evidence type="ECO:0000313" key="6">
    <source>
        <dbReference type="Proteomes" id="UP000050783"/>
    </source>
</evidence>
<keyword evidence="1" id="KW-0413">Isomerase</keyword>
<evidence type="ECO:0000313" key="7">
    <source>
        <dbReference type="Proteomes" id="UP000050786"/>
    </source>
</evidence>
<dbReference type="InterPro" id="IPR051924">
    <property type="entry name" value="GST_Kappa/NadH"/>
</dbReference>
<dbReference type="InterPro" id="IPR044087">
    <property type="entry name" value="NahD-like"/>
</dbReference>
<comment type="similarity">
    <text evidence="1">Belongs to the GST superfamily. NadH family.</text>
</comment>
<evidence type="ECO:0000256" key="1">
    <source>
        <dbReference type="PIRNR" id="PIRNR006386"/>
    </source>
</evidence>
<reference evidence="7" key="1">
    <citation type="submission" date="2015-09" db="EMBL/GenBank/DDBJ databases">
        <authorList>
            <person name="Rodrigo-Torres L."/>
            <person name="Arahal D.R."/>
        </authorList>
    </citation>
    <scope>NUCLEOTIDE SEQUENCE [LARGE SCALE GENOMIC DNA]</scope>
    <source>
        <strain evidence="7">CECT 4293</strain>
    </source>
</reference>
<evidence type="ECO:0000259" key="3">
    <source>
        <dbReference type="Pfam" id="PF01323"/>
    </source>
</evidence>
<dbReference type="EMBL" id="CYPU01000039">
    <property type="protein sequence ID" value="CUH48063.1"/>
    <property type="molecule type" value="Genomic_DNA"/>
</dbReference>
<dbReference type="Pfam" id="PF01323">
    <property type="entry name" value="DSBA"/>
    <property type="match status" value="1"/>
</dbReference>
<dbReference type="InterPro" id="IPR001853">
    <property type="entry name" value="DSBA-like_thioredoxin_dom"/>
</dbReference>
<feature type="active site" description="Nucleophile" evidence="2">
    <location>
        <position position="12"/>
    </location>
</feature>
<dbReference type="GeneID" id="55493449"/>
<keyword evidence="7" id="KW-1185">Reference proteome</keyword>
<evidence type="ECO:0000313" key="4">
    <source>
        <dbReference type="EMBL" id="CUH43900.1"/>
    </source>
</evidence>
<dbReference type="GO" id="GO:1901170">
    <property type="term" value="P:naphthalene catabolic process"/>
    <property type="evidence" value="ECO:0007669"/>
    <property type="project" value="InterPro"/>
</dbReference>
<dbReference type="EC" id="5.99.1.4" evidence="1"/>
<sequence length="199" mass="22507">MPEIDFWFSIGSTYSFLTIMRLDDWCDEHDATVNWRPFNVRTVMSEQQNIPFAGKPAKSAYMWRDIERRAAKYHLHATLPAPYPISDLALANQVAVLGMSDGWGKSFTQNLYRIWFEEGIEAGSETALSEALHRCQQDPRLTLARARSPDTISALETETEQATKLGVFGAPSLVVRGEVFWGDDRLDDALSWARVGHVI</sequence>
<dbReference type="AlphaFoldDB" id="A0A0N7LP08"/>
<dbReference type="Gene3D" id="3.40.30.10">
    <property type="entry name" value="Glutaredoxin"/>
    <property type="match status" value="1"/>
</dbReference>
<dbReference type="GO" id="GO:0006749">
    <property type="term" value="P:glutathione metabolic process"/>
    <property type="evidence" value="ECO:0007669"/>
    <property type="project" value="TreeGrafter"/>
</dbReference>
<reference evidence="4 6" key="2">
    <citation type="submission" date="2015-09" db="EMBL/GenBank/DDBJ databases">
        <authorList>
            <consortium name="Swine Surveillance"/>
        </authorList>
    </citation>
    <scope>NUCLEOTIDE SEQUENCE [LARGE SCALE GENOMIC DNA]</scope>
    <source>
        <strain evidence="5 6">CECT 4292</strain>
        <strain evidence="4">CECT 4293</strain>
    </source>
</reference>
<protein>
    <recommendedName>
        <fullName evidence="1">2-hydroxychromene-2-carboxylate isomerase</fullName>
        <ecNumber evidence="1">5.99.1.4</ecNumber>
    </recommendedName>
</protein>
<dbReference type="Proteomes" id="UP000050786">
    <property type="component" value="Unassembled WGS sequence"/>
</dbReference>
<gene>
    <name evidence="5" type="ORF">RUA4292_02240</name>
    <name evidence="4" type="ORF">RUM4293_02797</name>
</gene>
<dbReference type="GO" id="GO:0004602">
    <property type="term" value="F:glutathione peroxidase activity"/>
    <property type="evidence" value="ECO:0007669"/>
    <property type="project" value="TreeGrafter"/>
</dbReference>
<dbReference type="PANTHER" id="PTHR42943:SF2">
    <property type="entry name" value="GLUTATHIONE S-TRANSFERASE KAPPA 1"/>
    <property type="match status" value="1"/>
</dbReference>
<proteinExistence type="inferred from homology"/>
<dbReference type="GO" id="GO:0018845">
    <property type="term" value="F:2-hydroxychromene-2-carboxylate isomerase activity"/>
    <property type="evidence" value="ECO:0007669"/>
    <property type="project" value="UniProtKB-UniRule"/>
</dbReference>
<comment type="catalytic activity">
    <reaction evidence="1">
        <text>2-hydroxychromene-2-carboxylate = (3E)-4-(2-hydroxyphenyl)-2-oxobut-3-enoate</text>
        <dbReference type="Rhea" id="RHEA:27401"/>
        <dbReference type="ChEBI" id="CHEBI:59350"/>
        <dbReference type="ChEBI" id="CHEBI:59353"/>
        <dbReference type="EC" id="5.99.1.4"/>
    </reaction>
</comment>
<accession>A0A0N7LP08</accession>
<dbReference type="InterPro" id="IPR036249">
    <property type="entry name" value="Thioredoxin-like_sf"/>
</dbReference>
<dbReference type="CDD" id="cd03022">
    <property type="entry name" value="DsbA_HCCA_Iso"/>
    <property type="match status" value="1"/>
</dbReference>
<evidence type="ECO:0000256" key="2">
    <source>
        <dbReference type="PIRSR" id="PIRSR006386-1"/>
    </source>
</evidence>
<dbReference type="STRING" id="81569.RUM4293_02797"/>
<organism evidence="4 7">
    <name type="scientific">Ruegeria atlantica</name>
    <dbReference type="NCBI Taxonomy" id="81569"/>
    <lineage>
        <taxon>Bacteria</taxon>
        <taxon>Pseudomonadati</taxon>
        <taxon>Pseudomonadota</taxon>
        <taxon>Alphaproteobacteria</taxon>
        <taxon>Rhodobacterales</taxon>
        <taxon>Roseobacteraceae</taxon>
        <taxon>Ruegeria</taxon>
    </lineage>
</organism>
<dbReference type="SUPFAM" id="SSF52833">
    <property type="entry name" value="Thioredoxin-like"/>
    <property type="match status" value="1"/>
</dbReference>
<dbReference type="Proteomes" id="UP000050783">
    <property type="component" value="Unassembled WGS sequence"/>
</dbReference>
<dbReference type="PANTHER" id="PTHR42943">
    <property type="entry name" value="GLUTATHIONE S-TRANSFERASE KAPPA"/>
    <property type="match status" value="1"/>
</dbReference>
<dbReference type="GO" id="GO:0004364">
    <property type="term" value="F:glutathione transferase activity"/>
    <property type="evidence" value="ECO:0007669"/>
    <property type="project" value="TreeGrafter"/>
</dbReference>
<name>A0A0N7LP08_9RHOB</name>
<dbReference type="PIRSF" id="PIRSF006386">
    <property type="entry name" value="HCCAis_GSTk"/>
    <property type="match status" value="1"/>
</dbReference>
<dbReference type="RefSeq" id="WP_058273903.1">
    <property type="nucleotide sequence ID" value="NZ_CANLZK010000001.1"/>
</dbReference>